<dbReference type="RefSeq" id="XP_039142452.1">
    <property type="nucleotide sequence ID" value="XM_039286518.1"/>
</dbReference>
<evidence type="ECO:0000256" key="5">
    <source>
        <dbReference type="ARBA" id="ARBA00005884"/>
    </source>
</evidence>
<dbReference type="PROSITE" id="PS51873">
    <property type="entry name" value="TRIAD"/>
    <property type="match status" value="1"/>
</dbReference>
<keyword evidence="9" id="KW-0677">Repeat</keyword>
<dbReference type="Gene3D" id="3.10.110.10">
    <property type="entry name" value="Ubiquitin Conjugating Enzyme"/>
    <property type="match status" value="1"/>
</dbReference>
<dbReference type="FunFam" id="1.20.120.1750:FF:000029">
    <property type="entry name" value="RBR-type E3 ubiquitin transferase"/>
    <property type="match status" value="1"/>
</dbReference>
<accession>A0AB40CVD8</accession>
<evidence type="ECO:0000256" key="6">
    <source>
        <dbReference type="ARBA" id="ARBA00012251"/>
    </source>
</evidence>
<dbReference type="EC" id="2.3.2.31" evidence="6"/>
<evidence type="ECO:0000256" key="14">
    <source>
        <dbReference type="PROSITE-ProRule" id="PRU00175"/>
    </source>
</evidence>
<reference evidence="20" key="1">
    <citation type="submission" date="2025-08" db="UniProtKB">
        <authorList>
            <consortium name="RefSeq"/>
        </authorList>
    </citation>
    <scope>IDENTIFICATION</scope>
</reference>
<dbReference type="Pfam" id="PF05773">
    <property type="entry name" value="RWD"/>
    <property type="match status" value="1"/>
</dbReference>
<keyword evidence="19" id="KW-1185">Reference proteome</keyword>
<protein>
    <recommendedName>
        <fullName evidence="6">RBR-type E3 ubiquitin transferase</fullName>
        <ecNumber evidence="6">2.3.2.31</ecNumber>
    </recommendedName>
</protein>
<dbReference type="SUPFAM" id="SSF54495">
    <property type="entry name" value="UBC-like"/>
    <property type="match status" value="1"/>
</dbReference>
<dbReference type="InterPro" id="IPR031127">
    <property type="entry name" value="E3_UB_ligase_RBR"/>
</dbReference>
<dbReference type="SUPFAM" id="SSF57850">
    <property type="entry name" value="RING/U-box"/>
    <property type="match status" value="4"/>
</dbReference>
<keyword evidence="7" id="KW-0808">Transferase</keyword>
<dbReference type="Pfam" id="PF01485">
    <property type="entry name" value="IBR"/>
    <property type="match status" value="1"/>
</dbReference>
<dbReference type="InterPro" id="IPR016135">
    <property type="entry name" value="UBQ-conjugating_enzyme/RWD"/>
</dbReference>
<name>A0AB40CVD8_DIOCR</name>
<dbReference type="SMART" id="SM00184">
    <property type="entry name" value="RING"/>
    <property type="match status" value="3"/>
</dbReference>
<organism evidence="19 20">
    <name type="scientific">Dioscorea cayennensis subsp. rotundata</name>
    <name type="common">White Guinea yam</name>
    <name type="synonym">Dioscorea rotundata</name>
    <dbReference type="NCBI Taxonomy" id="55577"/>
    <lineage>
        <taxon>Eukaryota</taxon>
        <taxon>Viridiplantae</taxon>
        <taxon>Streptophyta</taxon>
        <taxon>Embryophyta</taxon>
        <taxon>Tracheophyta</taxon>
        <taxon>Spermatophyta</taxon>
        <taxon>Magnoliopsida</taxon>
        <taxon>Liliopsida</taxon>
        <taxon>Dioscoreales</taxon>
        <taxon>Dioscoreaceae</taxon>
        <taxon>Dioscorea</taxon>
    </lineage>
</organism>
<proteinExistence type="inferred from homology"/>
<evidence type="ECO:0000256" key="13">
    <source>
        <dbReference type="ARBA" id="ARBA00044508"/>
    </source>
</evidence>
<dbReference type="SMART" id="SM00591">
    <property type="entry name" value="RWD"/>
    <property type="match status" value="1"/>
</dbReference>
<feature type="domain" description="RING-type" evidence="18">
    <location>
        <begin position="266"/>
        <end position="490"/>
    </location>
</feature>
<dbReference type="PROSITE" id="PS50908">
    <property type="entry name" value="RWD"/>
    <property type="match status" value="1"/>
</dbReference>
<dbReference type="GO" id="GO:0061630">
    <property type="term" value="F:ubiquitin protein ligase activity"/>
    <property type="evidence" value="ECO:0007669"/>
    <property type="project" value="UniProtKB-EC"/>
</dbReference>
<dbReference type="Gene3D" id="3.30.40.10">
    <property type="entry name" value="Zinc/RING finger domain, C3HC4 (zinc finger)"/>
    <property type="match status" value="1"/>
</dbReference>
<keyword evidence="12" id="KW-0862">Zinc</keyword>
<dbReference type="InterPro" id="IPR001841">
    <property type="entry name" value="Znf_RING"/>
</dbReference>
<evidence type="ECO:0000256" key="11">
    <source>
        <dbReference type="ARBA" id="ARBA00022786"/>
    </source>
</evidence>
<evidence type="ECO:0000256" key="1">
    <source>
        <dbReference type="ARBA" id="ARBA00001798"/>
    </source>
</evidence>
<evidence type="ECO:0000313" key="19">
    <source>
        <dbReference type="Proteomes" id="UP001515500"/>
    </source>
</evidence>
<feature type="region of interest" description="Disordered" evidence="15">
    <location>
        <begin position="1"/>
        <end position="40"/>
    </location>
</feature>
<dbReference type="GeneID" id="120279591"/>
<dbReference type="InterPro" id="IPR002867">
    <property type="entry name" value="IBR_dom"/>
</dbReference>
<keyword evidence="11" id="KW-0833">Ubl conjugation pathway</keyword>
<feature type="domain" description="RING-type" evidence="16">
    <location>
        <begin position="270"/>
        <end position="318"/>
    </location>
</feature>
<evidence type="ECO:0000259" key="16">
    <source>
        <dbReference type="PROSITE" id="PS50089"/>
    </source>
</evidence>
<evidence type="ECO:0000259" key="17">
    <source>
        <dbReference type="PROSITE" id="PS50908"/>
    </source>
</evidence>
<dbReference type="PROSITE" id="PS00518">
    <property type="entry name" value="ZF_RING_1"/>
    <property type="match status" value="1"/>
</dbReference>
<comment type="similarity">
    <text evidence="13">Belongs to the RBR family. RNF14 subfamily.</text>
</comment>
<comment type="pathway">
    <text evidence="4">Protein modification; protein ubiquitination.</text>
</comment>
<comment type="cofactor">
    <cofactor evidence="2">
        <name>Zn(2+)</name>
        <dbReference type="ChEBI" id="CHEBI:29105"/>
    </cofactor>
</comment>
<dbReference type="CDD" id="cd20354">
    <property type="entry name" value="Rcat_RBR_RNF14"/>
    <property type="match status" value="1"/>
</dbReference>
<dbReference type="InterPro" id="IPR013083">
    <property type="entry name" value="Znf_RING/FYVE/PHD"/>
</dbReference>
<sequence>MSFSIGERQRSENEVIGDGSDSGLIEGAGSQTNEASDSSKDAINEALSRLERLKIREEDFCLSEEQIRTNDQLQEDEVLALEAIYGEDVFLMDRQDGLRLLKILVRNELPDDISVATKLPNDKQKAYAQSPNSDDPDEFTYAFKVKHLPPIVVTCLLPQSYPSHHQPYFTISARWLDSHKIATLCSMLDSIWMEQPGQEIIYQWIEWLHGSALSYLGFVNEITLSPSEELDNGDLRAISESVSPEIVIPALISYNDEKCHDAFLKNLQQCDICLSQYAGRGFVKLPCKHFFCWKCMETYSNMHVKEGTVMKLLCPDVKCGGLVPPSLLKCLLDEESFERWESLLLERTLDSMSDVVYCPRCETACLEDEDNHAQCSKCYYSFCSLCRERRHLGVQCVTSEAKLLILQERQNSSQLKKNQKHKEFEIINEILSVKEALHDAKQCPTCKIAISKTEGCNKMVCQNCGQYFCYLCSKAIDGYEHFRQGCKLFSDEEVQNWEMQMNPRQVVGQIQAELYFKRIYTCPNCRQANAKTGNNNHIFCWACQIHYCALCRKIVRRSSQHFGPKGCKQHTIDPPVNPLYHRLN</sequence>
<dbReference type="CDD" id="cd20341">
    <property type="entry name" value="BRcat_RBR_RNF14"/>
    <property type="match status" value="1"/>
</dbReference>
<evidence type="ECO:0000256" key="9">
    <source>
        <dbReference type="ARBA" id="ARBA00022737"/>
    </source>
</evidence>
<evidence type="ECO:0000256" key="7">
    <source>
        <dbReference type="ARBA" id="ARBA00022679"/>
    </source>
</evidence>
<gene>
    <name evidence="20" type="primary">LOC120279591</name>
</gene>
<dbReference type="CDD" id="cd23821">
    <property type="entry name" value="RWD_IMPACT"/>
    <property type="match status" value="1"/>
</dbReference>
<dbReference type="GO" id="GO:0016567">
    <property type="term" value="P:protein ubiquitination"/>
    <property type="evidence" value="ECO:0007669"/>
    <property type="project" value="InterPro"/>
</dbReference>
<evidence type="ECO:0000313" key="20">
    <source>
        <dbReference type="RefSeq" id="XP_039142452.1"/>
    </source>
</evidence>
<comment type="catalytic activity">
    <reaction evidence="1">
        <text>[E2 ubiquitin-conjugating enzyme]-S-ubiquitinyl-L-cysteine + [acceptor protein]-L-lysine = [E2 ubiquitin-conjugating enzyme]-L-cysteine + [acceptor protein]-N(6)-ubiquitinyl-L-lysine.</text>
        <dbReference type="EC" id="2.3.2.31"/>
    </reaction>
</comment>
<dbReference type="Pfam" id="PF26200">
    <property type="entry name" value="Rcat_RNF216"/>
    <property type="match status" value="1"/>
</dbReference>
<evidence type="ECO:0000256" key="4">
    <source>
        <dbReference type="ARBA" id="ARBA00004906"/>
    </source>
</evidence>
<dbReference type="Proteomes" id="UP001515500">
    <property type="component" value="Chromosome 16"/>
</dbReference>
<dbReference type="InterPro" id="IPR006575">
    <property type="entry name" value="RWD_dom"/>
</dbReference>
<evidence type="ECO:0000256" key="8">
    <source>
        <dbReference type="ARBA" id="ARBA00022723"/>
    </source>
</evidence>
<dbReference type="InterPro" id="IPR047548">
    <property type="entry name" value="Rcat_RBR_RNF14"/>
</dbReference>
<dbReference type="Gene3D" id="1.20.120.1750">
    <property type="match status" value="1"/>
</dbReference>
<keyword evidence="8" id="KW-0479">Metal-binding</keyword>
<dbReference type="GO" id="GO:0008270">
    <property type="term" value="F:zinc ion binding"/>
    <property type="evidence" value="ECO:0007669"/>
    <property type="project" value="UniProtKB-KW"/>
</dbReference>
<comment type="similarity">
    <text evidence="5">Belongs to the RBR family. Ariadne subfamily.</text>
</comment>
<evidence type="ECO:0000256" key="15">
    <source>
        <dbReference type="SAM" id="MobiDB-lite"/>
    </source>
</evidence>
<feature type="domain" description="RWD" evidence="17">
    <location>
        <begin position="76"/>
        <end position="215"/>
    </location>
</feature>
<dbReference type="InterPro" id="IPR044066">
    <property type="entry name" value="TRIAD_supradom"/>
</dbReference>
<dbReference type="PROSITE" id="PS50089">
    <property type="entry name" value="ZF_RING_2"/>
    <property type="match status" value="1"/>
</dbReference>
<evidence type="ECO:0000256" key="10">
    <source>
        <dbReference type="ARBA" id="ARBA00022771"/>
    </source>
</evidence>
<evidence type="ECO:0000256" key="2">
    <source>
        <dbReference type="ARBA" id="ARBA00001947"/>
    </source>
</evidence>
<evidence type="ECO:0000259" key="18">
    <source>
        <dbReference type="PROSITE" id="PS51873"/>
    </source>
</evidence>
<dbReference type="SMART" id="SM00647">
    <property type="entry name" value="IBR"/>
    <property type="match status" value="2"/>
</dbReference>
<evidence type="ECO:0000256" key="3">
    <source>
        <dbReference type="ARBA" id="ARBA00003976"/>
    </source>
</evidence>
<dbReference type="PANTHER" id="PTHR11685">
    <property type="entry name" value="RBR FAMILY RING FINGER AND IBR DOMAIN-CONTAINING"/>
    <property type="match status" value="1"/>
</dbReference>
<evidence type="ECO:0000256" key="12">
    <source>
        <dbReference type="ARBA" id="ARBA00022833"/>
    </source>
</evidence>
<dbReference type="FunFam" id="3.30.40.10:FF:000358">
    <property type="entry name" value="RBR-type E3 ubiquitin transferase"/>
    <property type="match status" value="1"/>
</dbReference>
<keyword evidence="10 14" id="KW-0863">Zinc-finger</keyword>
<dbReference type="InterPro" id="IPR017907">
    <property type="entry name" value="Znf_RING_CS"/>
</dbReference>
<comment type="function">
    <text evidence="3">Might act as an E3 ubiquitin-protein ligase, or as part of E3 complex, which accepts ubiquitin from specific E2 ubiquitin-conjugating enzymes and then transfers it to substrates.</text>
</comment>
<dbReference type="AlphaFoldDB" id="A0AB40CVD8"/>